<dbReference type="Proteomes" id="UP000000738">
    <property type="component" value="Chromosome"/>
</dbReference>
<evidence type="ECO:0000313" key="3">
    <source>
        <dbReference type="Proteomes" id="UP000000738"/>
    </source>
</evidence>
<protein>
    <submittedName>
        <fullName evidence="2">Uncharacterized protein</fullName>
    </submittedName>
</protein>
<dbReference type="HOGENOM" id="CLU_917694_0_0_11"/>
<dbReference type="EnsemblBacteria" id="ACS31452">
    <property type="protein sequence ID" value="ACS31452"/>
    <property type="gene ID" value="Mlut_19740"/>
</dbReference>
<proteinExistence type="predicted"/>
<organism evidence="2 3">
    <name type="scientific">Micrococcus luteus (strain ATCC 4698 / DSM 20030 / JCM 1464 / CCM 169 / CCUG 5858 / IAM 1056 / NBRC 3333 / NCIMB 9278 / NCTC 2665 / VKM Ac-2230)</name>
    <name type="common">Micrococcus lysodeikticus</name>
    <dbReference type="NCBI Taxonomy" id="465515"/>
    <lineage>
        <taxon>Bacteria</taxon>
        <taxon>Bacillati</taxon>
        <taxon>Actinomycetota</taxon>
        <taxon>Actinomycetes</taxon>
        <taxon>Micrococcales</taxon>
        <taxon>Micrococcaceae</taxon>
        <taxon>Micrococcus</taxon>
    </lineage>
</organism>
<feature type="region of interest" description="Disordered" evidence="1">
    <location>
        <begin position="278"/>
        <end position="303"/>
    </location>
</feature>
<dbReference type="EMBL" id="CP001628">
    <property type="protein sequence ID" value="ACS31452.1"/>
    <property type="molecule type" value="Genomic_DNA"/>
</dbReference>
<feature type="compositionally biased region" description="Basic and acidic residues" evidence="1">
    <location>
        <begin position="42"/>
        <end position="54"/>
    </location>
</feature>
<gene>
    <name evidence="2" type="ordered locus">Mlut_19740</name>
</gene>
<evidence type="ECO:0000256" key="1">
    <source>
        <dbReference type="SAM" id="MobiDB-lite"/>
    </source>
</evidence>
<evidence type="ECO:0000313" key="2">
    <source>
        <dbReference type="EMBL" id="ACS31452.1"/>
    </source>
</evidence>
<accession>C5C6W4</accession>
<dbReference type="STRING" id="465515.Mlut_19740"/>
<feature type="region of interest" description="Disordered" evidence="1">
    <location>
        <begin position="42"/>
        <end position="62"/>
    </location>
</feature>
<dbReference type="KEGG" id="mlu:Mlut_19740"/>
<sequence>MRRERDARREQGRVRELVRHEPGDAELQAARLGVAGQLRHEAVMPDADGSERRQPARRPGVRTPLAVQLGEGLQGEGVPLARVDEAEEHEVLVEAGHVLRHHRFGTGGRGPAVLHGQRDHVRGHVHEVRQQRPFVLGGDHDAGHRLGEPRVRLAAAAVAAVALSGLRDVVQGERGARGQDVDEQVRGGGRGGAEQCVRDVQVHGGAQRPRLLQQGHEAPERRDVLRPEQLHLGAHPPEGGGDLPAMAHHAVLRHAHGHVQHTSLRLRVHVHDPLHLRRRSSTRRRAGTDRMPLLRFSDPALTD</sequence>
<dbReference type="AlphaFoldDB" id="C5C6W4"/>
<name>C5C6W4_MICLC</name>
<reference evidence="3" key="1">
    <citation type="journal article" date="2010" name="J. Bacteriol.">
        <title>Genome sequence of the Fleming strain of Micrococcus luteus, a simple free-living actinobacterium.</title>
        <authorList>
            <person name="Young M."/>
            <person name="Artsatbanov V."/>
            <person name="Beller H.R."/>
            <person name="Chandra G."/>
            <person name="Chater K.F."/>
            <person name="Dover L.G."/>
            <person name="Goh E.B."/>
            <person name="Kahan T."/>
            <person name="Kaprelyants A.S."/>
            <person name="Kyrpides N."/>
            <person name="Lapidus A."/>
            <person name="Lowry S.R."/>
            <person name="Lykidis A."/>
            <person name="Mahillon J."/>
            <person name="Markowitz V."/>
            <person name="Mavromatis K."/>
            <person name="Mukamolova G.V."/>
            <person name="Oren A."/>
            <person name="Rokem J.S."/>
            <person name="Smith M.C."/>
            <person name="Young D.I."/>
            <person name="Greenblatt C.L."/>
        </authorList>
    </citation>
    <scope>NUCLEOTIDE SEQUENCE [LARGE SCALE GENOMIC DNA]</scope>
    <source>
        <strain evidence="3">ATCC 4698 / DSM 20030 / JCM 1464 / NBRC 3333 / NCIMB 9278 / NCTC 2665 / VKM Ac-2230</strain>
    </source>
</reference>
<keyword evidence="3" id="KW-1185">Reference proteome</keyword>